<evidence type="ECO:0000256" key="2">
    <source>
        <dbReference type="ARBA" id="ARBA00023015"/>
    </source>
</evidence>
<dbReference type="InterPro" id="IPR015660">
    <property type="entry name" value="MASH1/Ascl1a-like"/>
</dbReference>
<organism evidence="4 5">
    <name type="scientific">Canna indica</name>
    <name type="common">Indian-shot</name>
    <dbReference type="NCBI Taxonomy" id="4628"/>
    <lineage>
        <taxon>Eukaryota</taxon>
        <taxon>Viridiplantae</taxon>
        <taxon>Streptophyta</taxon>
        <taxon>Embryophyta</taxon>
        <taxon>Tracheophyta</taxon>
        <taxon>Spermatophyta</taxon>
        <taxon>Magnoliopsida</taxon>
        <taxon>Liliopsida</taxon>
        <taxon>Zingiberales</taxon>
        <taxon>Cannaceae</taxon>
        <taxon>Canna</taxon>
    </lineage>
</organism>
<dbReference type="AlphaFoldDB" id="A0AAQ3Q7C2"/>
<name>A0AAQ3Q7C2_9LILI</name>
<dbReference type="GO" id="GO:0090575">
    <property type="term" value="C:RNA polymerase II transcription regulator complex"/>
    <property type="evidence" value="ECO:0007669"/>
    <property type="project" value="TreeGrafter"/>
</dbReference>
<keyword evidence="2" id="KW-0805">Transcription regulation</keyword>
<dbReference type="Gene3D" id="4.10.280.10">
    <property type="entry name" value="Helix-loop-helix DNA-binding domain"/>
    <property type="match status" value="1"/>
</dbReference>
<dbReference type="PANTHER" id="PTHR13935:SF46">
    <property type="entry name" value="TRANSCRIPTION FACTOR BHLH167-RELATED"/>
    <property type="match status" value="1"/>
</dbReference>
<dbReference type="GO" id="GO:0000981">
    <property type="term" value="F:DNA-binding transcription factor activity, RNA polymerase II-specific"/>
    <property type="evidence" value="ECO:0007669"/>
    <property type="project" value="TreeGrafter"/>
</dbReference>
<reference evidence="4 5" key="1">
    <citation type="submission" date="2023-10" db="EMBL/GenBank/DDBJ databases">
        <title>Chromosome-scale genome assembly provides insights into flower coloration mechanisms of Canna indica.</title>
        <authorList>
            <person name="Li C."/>
        </authorList>
    </citation>
    <scope>NUCLEOTIDE SEQUENCE [LARGE SCALE GENOMIC DNA]</scope>
    <source>
        <tissue evidence="4">Flower</tissue>
    </source>
</reference>
<keyword evidence="5" id="KW-1185">Reference proteome</keyword>
<comment type="similarity">
    <text evidence="1">Belongs to the bHLH protein family.</text>
</comment>
<dbReference type="SUPFAM" id="SSF47459">
    <property type="entry name" value="HLH, helix-loop-helix DNA-binding domain"/>
    <property type="match status" value="1"/>
</dbReference>
<dbReference type="GO" id="GO:0000977">
    <property type="term" value="F:RNA polymerase II transcription regulatory region sequence-specific DNA binding"/>
    <property type="evidence" value="ECO:0007669"/>
    <property type="project" value="TreeGrafter"/>
</dbReference>
<sequence length="173" mass="19359">MMGGCGGGDVKLERKTVEKNRRIHMKNLCSKLTSLIPLSKRAVTQQDLFDQAFCYISELKERVEKLNQKKLEMTRGVVMIAATANRSQVEPPHITIRSMGSNMEVNLVCGSRTRNLMLREVINVLEEEGAEIVNASFNSLGDMSFHTIHCQAISPRIGVDSLRVHARLKGLVH</sequence>
<keyword evidence="3" id="KW-0804">Transcription</keyword>
<evidence type="ECO:0000256" key="1">
    <source>
        <dbReference type="ARBA" id="ARBA00005510"/>
    </source>
</evidence>
<gene>
    <name evidence="4" type="ORF">Cni_G07226</name>
</gene>
<evidence type="ECO:0000313" key="4">
    <source>
        <dbReference type="EMBL" id="WOK98514.1"/>
    </source>
</evidence>
<protein>
    <recommendedName>
        <fullName evidence="6">BHLH domain-containing protein</fullName>
    </recommendedName>
</protein>
<dbReference type="EMBL" id="CP136891">
    <property type="protein sequence ID" value="WOK98514.1"/>
    <property type="molecule type" value="Genomic_DNA"/>
</dbReference>
<dbReference type="PANTHER" id="PTHR13935">
    <property type="entry name" value="ACHAETE-SCUTE TRANSCRIPTION FACTOR-RELATED"/>
    <property type="match status" value="1"/>
</dbReference>
<proteinExistence type="inferred from homology"/>
<dbReference type="InterPro" id="IPR036638">
    <property type="entry name" value="HLH_DNA-bd_sf"/>
</dbReference>
<dbReference type="GO" id="GO:0046983">
    <property type="term" value="F:protein dimerization activity"/>
    <property type="evidence" value="ECO:0007669"/>
    <property type="project" value="InterPro"/>
</dbReference>
<evidence type="ECO:0000256" key="3">
    <source>
        <dbReference type="ARBA" id="ARBA00023163"/>
    </source>
</evidence>
<evidence type="ECO:0000313" key="5">
    <source>
        <dbReference type="Proteomes" id="UP001327560"/>
    </source>
</evidence>
<dbReference type="Proteomes" id="UP001327560">
    <property type="component" value="Chromosome 2"/>
</dbReference>
<evidence type="ECO:0008006" key="6">
    <source>
        <dbReference type="Google" id="ProtNLM"/>
    </source>
</evidence>
<accession>A0AAQ3Q7C2</accession>